<dbReference type="PANTHER" id="PTHR15898">
    <property type="entry name" value="BIFUNCTIONAL APOPTOSIS REGULATOR"/>
    <property type="match status" value="1"/>
</dbReference>
<evidence type="ECO:0000259" key="6">
    <source>
        <dbReference type="PROSITE" id="PS50089"/>
    </source>
</evidence>
<dbReference type="CDD" id="cd16568">
    <property type="entry name" value="RING-HC_ScPSH1-like"/>
    <property type="match status" value="1"/>
</dbReference>
<protein>
    <submittedName>
        <fullName evidence="7">E3 ubiquitin ligase</fullName>
    </submittedName>
</protein>
<dbReference type="Pfam" id="PF13445">
    <property type="entry name" value="zf-RING_UBOX"/>
    <property type="match status" value="1"/>
</dbReference>
<evidence type="ECO:0000256" key="3">
    <source>
        <dbReference type="ARBA" id="ARBA00022833"/>
    </source>
</evidence>
<dbReference type="InterPro" id="IPR013083">
    <property type="entry name" value="Znf_RING/FYVE/PHD"/>
</dbReference>
<evidence type="ECO:0000256" key="5">
    <source>
        <dbReference type="SAM" id="MobiDB-lite"/>
    </source>
</evidence>
<feature type="region of interest" description="Disordered" evidence="5">
    <location>
        <begin position="253"/>
        <end position="511"/>
    </location>
</feature>
<feature type="compositionally biased region" description="Basic and acidic residues" evidence="5">
    <location>
        <begin position="337"/>
        <end position="350"/>
    </location>
</feature>
<keyword evidence="2 4" id="KW-0863">Zinc-finger</keyword>
<organism evidence="7 8">
    <name type="scientific">Recurvomyces mirabilis</name>
    <dbReference type="NCBI Taxonomy" id="574656"/>
    <lineage>
        <taxon>Eukaryota</taxon>
        <taxon>Fungi</taxon>
        <taxon>Dikarya</taxon>
        <taxon>Ascomycota</taxon>
        <taxon>Pezizomycotina</taxon>
        <taxon>Dothideomycetes</taxon>
        <taxon>Dothideomycetidae</taxon>
        <taxon>Mycosphaerellales</taxon>
        <taxon>Teratosphaeriaceae</taxon>
        <taxon>Recurvomyces</taxon>
    </lineage>
</organism>
<dbReference type="PANTHER" id="PTHR15898:SF13">
    <property type="entry name" value="BIFUNCTIONAL APOPTOSIS REGULATOR"/>
    <property type="match status" value="1"/>
</dbReference>
<dbReference type="GO" id="GO:0061630">
    <property type="term" value="F:ubiquitin protein ligase activity"/>
    <property type="evidence" value="ECO:0007669"/>
    <property type="project" value="TreeGrafter"/>
</dbReference>
<dbReference type="GO" id="GO:0005634">
    <property type="term" value="C:nucleus"/>
    <property type="evidence" value="ECO:0007669"/>
    <property type="project" value="TreeGrafter"/>
</dbReference>
<feature type="compositionally biased region" description="Acidic residues" evidence="5">
    <location>
        <begin position="417"/>
        <end position="426"/>
    </location>
</feature>
<feature type="compositionally biased region" description="Low complexity" evidence="5">
    <location>
        <begin position="297"/>
        <end position="306"/>
    </location>
</feature>
<reference evidence="7" key="1">
    <citation type="submission" date="2023-07" db="EMBL/GenBank/DDBJ databases">
        <title>Black Yeasts Isolated from many extreme environments.</title>
        <authorList>
            <person name="Coleine C."/>
            <person name="Stajich J.E."/>
            <person name="Selbmann L."/>
        </authorList>
    </citation>
    <scope>NUCLEOTIDE SEQUENCE</scope>
    <source>
        <strain evidence="7">CCFEE 5485</strain>
    </source>
</reference>
<keyword evidence="1" id="KW-0479">Metal-binding</keyword>
<evidence type="ECO:0000313" key="8">
    <source>
        <dbReference type="Proteomes" id="UP001274830"/>
    </source>
</evidence>
<feature type="compositionally biased region" description="Polar residues" evidence="5">
    <location>
        <begin position="1"/>
        <end position="36"/>
    </location>
</feature>
<dbReference type="GeneID" id="89961309"/>
<feature type="region of interest" description="Disordered" evidence="5">
    <location>
        <begin position="1"/>
        <end position="46"/>
    </location>
</feature>
<dbReference type="InterPro" id="IPR027370">
    <property type="entry name" value="Znf-RING_euk"/>
</dbReference>
<dbReference type="GO" id="GO:0008270">
    <property type="term" value="F:zinc ion binding"/>
    <property type="evidence" value="ECO:0007669"/>
    <property type="project" value="UniProtKB-KW"/>
</dbReference>
<evidence type="ECO:0000256" key="2">
    <source>
        <dbReference type="ARBA" id="ARBA00022771"/>
    </source>
</evidence>
<evidence type="ECO:0000256" key="1">
    <source>
        <dbReference type="ARBA" id="ARBA00022723"/>
    </source>
</evidence>
<dbReference type="SMART" id="SM00184">
    <property type="entry name" value="RING"/>
    <property type="match status" value="1"/>
</dbReference>
<gene>
    <name evidence="7" type="primary">PSH1</name>
    <name evidence="7" type="ORF">LTR78_002377</name>
</gene>
<evidence type="ECO:0000256" key="4">
    <source>
        <dbReference type="PROSITE-ProRule" id="PRU00175"/>
    </source>
</evidence>
<dbReference type="EMBL" id="JAUTXT010000006">
    <property type="protein sequence ID" value="KAK3677527.1"/>
    <property type="molecule type" value="Genomic_DNA"/>
</dbReference>
<dbReference type="Proteomes" id="UP001274830">
    <property type="component" value="Unassembled WGS sequence"/>
</dbReference>
<accession>A0AAE0WSZ7</accession>
<dbReference type="InterPro" id="IPR001841">
    <property type="entry name" value="Znf_RING"/>
</dbReference>
<feature type="compositionally biased region" description="Acidic residues" evidence="5">
    <location>
        <begin position="255"/>
        <end position="266"/>
    </location>
</feature>
<feature type="compositionally biased region" description="Acidic residues" evidence="5">
    <location>
        <begin position="482"/>
        <end position="511"/>
    </location>
</feature>
<dbReference type="PROSITE" id="PS50089">
    <property type="entry name" value="ZF_RING_2"/>
    <property type="match status" value="1"/>
</dbReference>
<name>A0AAE0WSZ7_9PEZI</name>
<proteinExistence type="predicted"/>
<dbReference type="AlphaFoldDB" id="A0AAE0WSZ7"/>
<dbReference type="InterPro" id="IPR017907">
    <property type="entry name" value="Znf_RING_CS"/>
</dbReference>
<feature type="compositionally biased region" description="Acidic residues" evidence="5">
    <location>
        <begin position="307"/>
        <end position="335"/>
    </location>
</feature>
<dbReference type="PROSITE" id="PS00518">
    <property type="entry name" value="ZF_RING_1"/>
    <property type="match status" value="1"/>
</dbReference>
<keyword evidence="8" id="KW-1185">Reference proteome</keyword>
<dbReference type="Gene3D" id="3.30.40.10">
    <property type="entry name" value="Zinc/RING finger domain, C3HC4 (zinc finger)"/>
    <property type="match status" value="1"/>
</dbReference>
<dbReference type="SUPFAM" id="SSF57850">
    <property type="entry name" value="RING/U-box"/>
    <property type="match status" value="1"/>
</dbReference>
<dbReference type="GO" id="GO:0043161">
    <property type="term" value="P:proteasome-mediated ubiquitin-dependent protein catabolic process"/>
    <property type="evidence" value="ECO:0007669"/>
    <property type="project" value="TreeGrafter"/>
</dbReference>
<comment type="caution">
    <text evidence="7">The sequence shown here is derived from an EMBL/GenBank/DDBJ whole genome shotgun (WGS) entry which is preliminary data.</text>
</comment>
<dbReference type="RefSeq" id="XP_064695406.1">
    <property type="nucleotide sequence ID" value="XM_064836773.1"/>
</dbReference>
<keyword evidence="3" id="KW-0862">Zinc</keyword>
<feature type="domain" description="RING-type" evidence="6">
    <location>
        <begin position="67"/>
        <end position="107"/>
    </location>
</feature>
<evidence type="ECO:0000313" key="7">
    <source>
        <dbReference type="EMBL" id="KAK3677527.1"/>
    </source>
</evidence>
<sequence length="511" mass="55692">MSRSGAKASQSPVDNTNMATMSLPITTNGESSTTAQLRGDHEETCPHQADVKTLREDVHSISETLRCAICSRWMYEPYGLACGHTYCYSCLAQWLGGNQKKTCPDCRTVITQQPTPSYVLRELVLMFASRKQLLPDGETAEEHSGLAKDEAAIVAKDKADQDPRTGGLFKGVFGRGRRLMPMHDPGDGVDRCPRCHWEVEHGMCERCGLPVGDGASDFSVEEPDTDDEVDHDFGDYDGDADDLDMIARAGRDFDSDGDSMGMDDLDPALIDAAFGPPNTYHDPQGVPTPAGRRRRAGGPIPIPVSSDVDDSDEDDDEHDSELDAFIDDEAEESASEQEAHMDGSSDRDSAVHGSAQPIRRRGRAQVVVLDDEEEPGRAADAAIPIDDSEDDAPVRGSTGGQNKRSHVVPRRGPVLISDDDESESDDGNEHNARPNPASFGRARSVEYQGSENGGRAPSTNYDEDSEPASQGSIRHDYHDYTHDDDEEDDDSNDDHDSDEDDEDDDDVANGY</sequence>